<gene>
    <name evidence="5" type="ORF">IQ230_18855</name>
</gene>
<evidence type="ECO:0000259" key="4">
    <source>
        <dbReference type="Pfam" id="PF04577"/>
    </source>
</evidence>
<keyword evidence="3" id="KW-0325">Glycoprotein</keyword>
<dbReference type="Proteomes" id="UP000651156">
    <property type="component" value="Unassembled WGS sequence"/>
</dbReference>
<keyword evidence="1" id="KW-0328">Glycosyltransferase</keyword>
<dbReference type="InterPro" id="IPR049625">
    <property type="entry name" value="Glyco_transf_61_cat"/>
</dbReference>
<organism evidence="5 6">
    <name type="scientific">Gloeocapsopsis crepidinum LEGE 06123</name>
    <dbReference type="NCBI Taxonomy" id="588587"/>
    <lineage>
        <taxon>Bacteria</taxon>
        <taxon>Bacillati</taxon>
        <taxon>Cyanobacteriota</taxon>
        <taxon>Cyanophyceae</taxon>
        <taxon>Oscillatoriophycideae</taxon>
        <taxon>Chroococcales</taxon>
        <taxon>Chroococcaceae</taxon>
        <taxon>Gloeocapsopsis</taxon>
    </lineage>
</organism>
<reference evidence="5 6" key="1">
    <citation type="submission" date="2020-10" db="EMBL/GenBank/DDBJ databases">
        <authorList>
            <person name="Castelo-Branco R."/>
            <person name="Eusebio N."/>
            <person name="Adriana R."/>
            <person name="Vieira A."/>
            <person name="Brugerolle De Fraissinette N."/>
            <person name="Rezende De Castro R."/>
            <person name="Schneider M.P."/>
            <person name="Vasconcelos V."/>
            <person name="Leao P.N."/>
        </authorList>
    </citation>
    <scope>NUCLEOTIDE SEQUENCE [LARGE SCALE GENOMIC DNA]</scope>
    <source>
        <strain evidence="5 6">LEGE 06123</strain>
    </source>
</reference>
<dbReference type="EMBL" id="JADEWN010000053">
    <property type="protein sequence ID" value="MBE9192371.1"/>
    <property type="molecule type" value="Genomic_DNA"/>
</dbReference>
<dbReference type="Pfam" id="PF04577">
    <property type="entry name" value="Glyco_transf_61"/>
    <property type="match status" value="1"/>
</dbReference>
<keyword evidence="6" id="KW-1185">Reference proteome</keyword>
<dbReference type="PANTHER" id="PTHR20961">
    <property type="entry name" value="GLYCOSYLTRANSFERASE"/>
    <property type="match status" value="1"/>
</dbReference>
<feature type="domain" description="Glycosyltransferase 61 catalytic" evidence="4">
    <location>
        <begin position="157"/>
        <end position="332"/>
    </location>
</feature>
<dbReference type="InterPro" id="IPR007657">
    <property type="entry name" value="Glycosyltransferase_61"/>
</dbReference>
<proteinExistence type="predicted"/>
<keyword evidence="2" id="KW-0808">Transferase</keyword>
<comment type="caution">
    <text evidence="5">The sequence shown here is derived from an EMBL/GenBank/DDBJ whole genome shotgun (WGS) entry which is preliminary data.</text>
</comment>
<accession>A0ABR9UVS0</accession>
<dbReference type="RefSeq" id="WP_193933802.1">
    <property type="nucleotide sequence ID" value="NZ_CAWPMZ010000089.1"/>
</dbReference>
<protein>
    <submittedName>
        <fullName evidence="5">Glycosyltransferase family 61 protein</fullName>
    </submittedName>
</protein>
<name>A0ABR9UVS0_9CHRO</name>
<evidence type="ECO:0000256" key="3">
    <source>
        <dbReference type="ARBA" id="ARBA00023180"/>
    </source>
</evidence>
<sequence>MIRLRMIYRVQIKSFLRKPIFYIYQRFGLTAITREELVESPKKYRLSRFSSQELVVASEPKFLEGHNVKNTIFPFIVNIEQPFVCEIDNIYLAGPSAVGFDESHNVILETTTPLHCRKKHLEGSVSVRSLAIKKIFNYNTPQIDIACSLLNAWSQNYWHWIIDCLTRLEGIEFYYQKTGIKPQLIIDANPTSWQVDSLKLLGYQPQDCIQWNKSRMRVNKLIISSFRRHYDKVYSVESPSASCWIRERMLSHLSDNEDIKPFSSKIFISRRKAGGRRIINENDVIATLAEFGFITYVLEDMNFADEVRLFSQAKIVVAPHGAGLTNIIFSQSLTLIELFGLSISPCFANLARGLGFQYGYIQCQSPHTALRYHDSDMIVDTIQLKKLLVQMLDF</sequence>
<evidence type="ECO:0000256" key="2">
    <source>
        <dbReference type="ARBA" id="ARBA00022679"/>
    </source>
</evidence>
<evidence type="ECO:0000313" key="6">
    <source>
        <dbReference type="Proteomes" id="UP000651156"/>
    </source>
</evidence>
<evidence type="ECO:0000313" key="5">
    <source>
        <dbReference type="EMBL" id="MBE9192371.1"/>
    </source>
</evidence>
<evidence type="ECO:0000256" key="1">
    <source>
        <dbReference type="ARBA" id="ARBA00022676"/>
    </source>
</evidence>